<evidence type="ECO:0000313" key="2">
    <source>
        <dbReference type="Proteomes" id="UP000229600"/>
    </source>
</evidence>
<protein>
    <submittedName>
        <fullName evidence="1">Uncharacterized protein</fullName>
    </submittedName>
</protein>
<dbReference type="EMBL" id="PCWN01000010">
    <property type="protein sequence ID" value="PIR03690.1"/>
    <property type="molecule type" value="Genomic_DNA"/>
</dbReference>
<dbReference type="SUPFAM" id="SSF49785">
    <property type="entry name" value="Galactose-binding domain-like"/>
    <property type="match status" value="1"/>
</dbReference>
<reference evidence="1 2" key="1">
    <citation type="submission" date="2017-09" db="EMBL/GenBank/DDBJ databases">
        <title>Depth-based differentiation of microbial function through sediment-hosted aquifers and enrichment of novel symbionts in the deep terrestrial subsurface.</title>
        <authorList>
            <person name="Probst A.J."/>
            <person name="Ladd B."/>
            <person name="Jarett J.K."/>
            <person name="Geller-Mcgrath D.E."/>
            <person name="Sieber C.M."/>
            <person name="Emerson J.B."/>
            <person name="Anantharaman K."/>
            <person name="Thomas B.C."/>
            <person name="Malmstrom R."/>
            <person name="Stieglmeier M."/>
            <person name="Klingl A."/>
            <person name="Woyke T."/>
            <person name="Ryan C.M."/>
            <person name="Banfield J.F."/>
        </authorList>
    </citation>
    <scope>NUCLEOTIDE SEQUENCE [LARGE SCALE GENOMIC DNA]</scope>
    <source>
        <strain evidence="1">CG11_big_fil_rev_8_21_14_0_20_39_34</strain>
    </source>
</reference>
<sequence>MQKSKIKKIAIGLLVGVFLLLQIFAHVLIPKPASAITGAPDVVAYMTQKDVKVSFWNALYSSALQTLVRAATNYARDLAYNSAVYVASGGKGKSPLAFQDSFQDYLRQSAGDEFARSVEAFGKQFGLNLCGIPDASLLINLKIGLRNAYGDAKKGDAASCNWQKLKDGWSAEAFEQRYGPGGSRFMDEVFTANIKVEESDFGVALDGLAAIDENRLTVRETKTLDRLEGQGFKSVKSLISGKTLTPAQTVKEESKTSTSKHEGDWTTSQITGLYAADAWQIFPMAASVFLNTLADQMLQKIFKKGLLPDPGLKGLGYENDSRSIDNREIAQRELSFLKVSNPIPVTNFDILNQFKTCPDTPGLNNCVLDDKLSELLTESRTNGKRLTIEQAMKSDDGGPYLDPNKPLISPVNEAIHNSRECYKSGYCYSNIQKLRRQRILPIGFEVAALRADPDNPPTLREVVDGFDVCPYIKNDDGSFALDEFGEKIINATDLSDVEYRWCHLINPNWIVRAPLDKCEYAGYGPFLISDDLSIRNEECLDISTCIVEDDDGNCIQDSAYGYCLQEENVWNIGGDSCPWYYNTCKTFVNNANNRVVSYLSRTVDYGTCNEDSVGCLAYSTEKDTNGTWVNSFEAQENDSLEYKLAGRNQVLYLNNQVNQHLCTSDANGCSAFYTNPEASNQTRIFYKKAPAYLNCYDRDPTTPEEEWPETLAQVINNISHDVQCNNFAHACVQEEVGCDGFTPLNRSGRVIGPEVPGIIGSNSCSSECVGYDTFRQKETQFESSKFPLHFIPSDAQTCRESQVGCDEFTSLSNAAGGGENTVYLQQIQLCVLPKDDLSNEKTFYTWEGSVDEGLRLQTHRLLVVNQVGNDYLHRLAQNNRLNGIDEAGVEQLFPVGSPAYNDDSADVLNGYLERCNEETYNNRINGSPNGVHAEVDCKKFFDDDQHEFYRLLQNTVLINASCQSFRKTGAELYIDPNLDDEDSCSMRGGYFAPPTESQVEELGQEVDGPVCQRCRGGGEYVNGVCVYQAVLDGIHAKSCSEQAAGCREYVGNSGNNAPLPVIKNDFEPENAADENALALAKAGWSPEGSTRISAEAVDVGFHSLRVDTNMLVRTLPAGSFSDQVDINYELQFWARGSVQTLNIYLKQEDQQVGRFTYDVDRNADVGVSISDSWQLHKLGPVHFSGDINRETSLIFERAGGQGGTYFIDNVQIASLTGRSFLIKDSWRRAVVLDDGRTVGSDVPLSCDENPEDGLPGVALGCINYKSQVTGSEVSAVGFDKLCRTEAIGCIPVYDTHNTINEGGDDTEIGAELAQVYHALCVQGRGQIATDKCSVNIEGATYECNGITKDSDRCYIKEAVLIPEGYDLTSTDINGTPVFKIAPHADDAGDAGGGGPGGFPLPGVGGALNNLLSHLYIDSSSVYTQADTPADAPIYLAAHPDYQCNSSQLGCTEVAQQEQVLPEDADDASYNFRQTFFLANPSNYSEILCANSQLGCEKFSNTRGDQFFKDPEKVGNRLCKYVEAPSDGSLPGWYLDGIGGCSGTDGLCSEDADCRDADGQQVGSCNIEELIPCYQNP</sequence>
<gene>
    <name evidence="1" type="ORF">COV59_04850</name>
</gene>
<name>A0A2H0N471_9BACT</name>
<proteinExistence type="predicted"/>
<feature type="non-terminal residue" evidence="1">
    <location>
        <position position="1576"/>
    </location>
</feature>
<accession>A0A2H0N471</accession>
<evidence type="ECO:0000313" key="1">
    <source>
        <dbReference type="EMBL" id="PIR03690.1"/>
    </source>
</evidence>
<dbReference type="InterPro" id="IPR008979">
    <property type="entry name" value="Galactose-bd-like_sf"/>
</dbReference>
<comment type="caution">
    <text evidence="1">The sequence shown here is derived from an EMBL/GenBank/DDBJ whole genome shotgun (WGS) entry which is preliminary data.</text>
</comment>
<dbReference type="Proteomes" id="UP000229600">
    <property type="component" value="Unassembled WGS sequence"/>
</dbReference>
<organism evidence="1 2">
    <name type="scientific">Candidatus Magasanikbacteria bacterium CG11_big_fil_rev_8_21_14_0_20_39_34</name>
    <dbReference type="NCBI Taxonomy" id="1974653"/>
    <lineage>
        <taxon>Bacteria</taxon>
        <taxon>Candidatus Magasanikiibacteriota</taxon>
    </lineage>
</organism>